<dbReference type="InterPro" id="IPR006311">
    <property type="entry name" value="TAT_signal"/>
</dbReference>
<evidence type="ECO:0000256" key="4">
    <source>
        <dbReference type="ARBA" id="ARBA00023306"/>
    </source>
</evidence>
<comment type="subcellular location">
    <subcellularLocation>
        <location evidence="5">Periplasm</location>
    </subcellularLocation>
    <text evidence="5">Localizes to the division septum.</text>
</comment>
<protein>
    <recommendedName>
        <fullName evidence="5">Cell division protein FtsP</fullName>
    </recommendedName>
</protein>
<evidence type="ECO:0000256" key="3">
    <source>
        <dbReference type="ARBA" id="ARBA00022764"/>
    </source>
</evidence>
<dbReference type="Proteomes" id="UP000092247">
    <property type="component" value="Unassembled WGS sequence"/>
</dbReference>
<accession>A0A1B8H1P1</accession>
<dbReference type="GO" id="GO:0032153">
    <property type="term" value="C:cell division site"/>
    <property type="evidence" value="ECO:0007669"/>
    <property type="project" value="UniProtKB-UniRule"/>
</dbReference>
<evidence type="ECO:0000259" key="7">
    <source>
        <dbReference type="Pfam" id="PF07731"/>
    </source>
</evidence>
<reference evidence="9 10" key="1">
    <citation type="submission" date="2016-06" db="EMBL/GenBank/DDBJ databases">
        <authorList>
            <person name="Kjaerup R.B."/>
            <person name="Dalgaard T.S."/>
            <person name="Juul-Madsen H.R."/>
        </authorList>
    </citation>
    <scope>NUCLEOTIDE SEQUENCE [LARGE SCALE GENOMIC DNA]</scope>
    <source>
        <strain evidence="9 10">GCSL-Mp3</strain>
    </source>
</reference>
<sequence length="475" mass="52951">MTLSRRRFIQASGLAVCLGSLPLSVRAADEGGSQPLPVPPLLESRNGQPLFLTMQRTHWSFNGKNQATVWGFNGRYLGPTVRVRDGDDIKMIYSNRLSEPVSVNVSGLLVPGTVSGGAARLISPNTEWSPVVPVRQPASTCWYHANTPNRMAPHVYNGLAGMWIVDDEESRSLPLPKEYGVNDFPLIIQDKRLDSFGSPEYRTDSNEMFIGDRLIVNGAEDPYLEVSKGWIRFRLVNAANARRFELKLSDGRPFYMIASDQGLLPSPVAVEVLSLAPGERREVLIDMSKTETLTITAGESATLTDRFKSLFETSNTLVNTNVLTIKATGLISLVTDDLPATLIKDPTEITTGVRNRDIALTLSPPAINGAMWDMSRVDIRTQQGNWERWIVTTDTPQPFHISGVRFKVINHDGQSPSPQDYGWKDTVWINGRTELLVQMMQPSYSHFPFFYYSQFLEQADRGVIGQLEIEAVSQY</sequence>
<dbReference type="InterPro" id="IPR008972">
    <property type="entry name" value="Cupredoxin"/>
</dbReference>
<dbReference type="PANTHER" id="PTHR48267">
    <property type="entry name" value="CUPREDOXIN SUPERFAMILY PROTEIN"/>
    <property type="match status" value="1"/>
</dbReference>
<evidence type="ECO:0000313" key="9">
    <source>
        <dbReference type="EMBL" id="OBU02981.1"/>
    </source>
</evidence>
<evidence type="ECO:0000256" key="2">
    <source>
        <dbReference type="ARBA" id="ARBA00022729"/>
    </source>
</evidence>
<keyword evidence="3 5" id="KW-0574">Periplasm</keyword>
<proteinExistence type="inferred from homology"/>
<evidence type="ECO:0000259" key="8">
    <source>
        <dbReference type="Pfam" id="PF07732"/>
    </source>
</evidence>
<comment type="caution">
    <text evidence="9">The sequence shown here is derived from an EMBL/GenBank/DDBJ whole genome shotgun (WGS) entry which is preliminary data.</text>
</comment>
<dbReference type="EMBL" id="LZEX01000044">
    <property type="protein sequence ID" value="OBU02981.1"/>
    <property type="molecule type" value="Genomic_DNA"/>
</dbReference>
<comment type="similarity">
    <text evidence="5">Belongs to the FtsP family.</text>
</comment>
<gene>
    <name evidence="5" type="primary">ftsP</name>
    <name evidence="9" type="ORF">AYY17_11850</name>
</gene>
<name>A0A1B8H1P1_9GAMM</name>
<evidence type="ECO:0000313" key="10">
    <source>
        <dbReference type="Proteomes" id="UP000092247"/>
    </source>
</evidence>
<dbReference type="NCBIfam" id="NF008135">
    <property type="entry name" value="PRK10883.1"/>
    <property type="match status" value="1"/>
</dbReference>
<dbReference type="InterPro" id="IPR011707">
    <property type="entry name" value="Cu-oxidase-like_N"/>
</dbReference>
<dbReference type="GO" id="GO:0016491">
    <property type="term" value="F:oxidoreductase activity"/>
    <property type="evidence" value="ECO:0007669"/>
    <property type="project" value="InterPro"/>
</dbReference>
<dbReference type="AlphaFoldDB" id="A0A1B8H1P1"/>
<dbReference type="Gene3D" id="2.60.40.420">
    <property type="entry name" value="Cupredoxins - blue copper proteins"/>
    <property type="match status" value="3"/>
</dbReference>
<keyword evidence="4 5" id="KW-0131">Cell cycle</keyword>
<dbReference type="RefSeq" id="WP_067426251.1">
    <property type="nucleotide sequence ID" value="NZ_LZEX01000044.1"/>
</dbReference>
<keyword evidence="2 6" id="KW-0732">Signal</keyword>
<organism evidence="9 10">
    <name type="scientific">Morganella psychrotolerans</name>
    <dbReference type="NCBI Taxonomy" id="368603"/>
    <lineage>
        <taxon>Bacteria</taxon>
        <taxon>Pseudomonadati</taxon>
        <taxon>Pseudomonadota</taxon>
        <taxon>Gammaproteobacteria</taxon>
        <taxon>Enterobacterales</taxon>
        <taxon>Morganellaceae</taxon>
        <taxon>Morganella</taxon>
    </lineage>
</organism>
<keyword evidence="1 5" id="KW-0132">Cell division</keyword>
<dbReference type="Pfam" id="PF07732">
    <property type="entry name" value="Cu-oxidase_3"/>
    <property type="match status" value="1"/>
</dbReference>
<evidence type="ECO:0000256" key="5">
    <source>
        <dbReference type="HAMAP-Rule" id="MF_00915"/>
    </source>
</evidence>
<dbReference type="HAMAP" id="MF_00915">
    <property type="entry name" value="FtsP"/>
    <property type="match status" value="1"/>
</dbReference>
<feature type="chain" id="PRO_5008882328" description="Cell division protein FtsP" evidence="6">
    <location>
        <begin position="28"/>
        <end position="475"/>
    </location>
</feature>
<dbReference type="GO" id="GO:0005507">
    <property type="term" value="F:copper ion binding"/>
    <property type="evidence" value="ECO:0007669"/>
    <property type="project" value="InterPro"/>
</dbReference>
<dbReference type="CDD" id="cd13867">
    <property type="entry name" value="CuRO_2_CueO_FtsP"/>
    <property type="match status" value="1"/>
</dbReference>
<dbReference type="PROSITE" id="PS51318">
    <property type="entry name" value="TAT"/>
    <property type="match status" value="1"/>
</dbReference>
<dbReference type="InterPro" id="IPR045087">
    <property type="entry name" value="Cu-oxidase_fam"/>
</dbReference>
<feature type="domain" description="Plastocyanin-like" evidence="7">
    <location>
        <begin position="348"/>
        <end position="469"/>
    </location>
</feature>
<dbReference type="PANTHER" id="PTHR48267:SF1">
    <property type="entry name" value="BILIRUBIN OXIDASE"/>
    <property type="match status" value="1"/>
</dbReference>
<comment type="function">
    <text evidence="5">Cell division protein that is required for growth during stress conditions. May be involved in protecting or stabilizing the divisomal assembly under conditions of stress.</text>
</comment>
<dbReference type="InterPro" id="IPR011706">
    <property type="entry name" value="Cu-oxidase_C"/>
</dbReference>
<evidence type="ECO:0000256" key="1">
    <source>
        <dbReference type="ARBA" id="ARBA00022618"/>
    </source>
</evidence>
<dbReference type="STRING" id="368603.AYY16_14960"/>
<feature type="domain" description="Plastocyanin-like" evidence="8">
    <location>
        <begin position="54"/>
        <end position="169"/>
    </location>
</feature>
<dbReference type="SUPFAM" id="SSF49503">
    <property type="entry name" value="Cupredoxins"/>
    <property type="match status" value="3"/>
</dbReference>
<dbReference type="InterPro" id="IPR026589">
    <property type="entry name" value="FtsP"/>
</dbReference>
<dbReference type="GO" id="GO:0043093">
    <property type="term" value="P:FtsZ-dependent cytokinesis"/>
    <property type="evidence" value="ECO:0007669"/>
    <property type="project" value="UniProtKB-UniRule"/>
</dbReference>
<dbReference type="GO" id="GO:0030288">
    <property type="term" value="C:outer membrane-bounded periplasmic space"/>
    <property type="evidence" value="ECO:0007669"/>
    <property type="project" value="UniProtKB-UniRule"/>
</dbReference>
<feature type="signal peptide" evidence="6">
    <location>
        <begin position="1"/>
        <end position="27"/>
    </location>
</feature>
<dbReference type="Pfam" id="PF07731">
    <property type="entry name" value="Cu-oxidase_2"/>
    <property type="match status" value="1"/>
</dbReference>
<evidence type="ECO:0000256" key="6">
    <source>
        <dbReference type="SAM" id="SignalP"/>
    </source>
</evidence>